<accession>A0A2H3JK81</accession>
<dbReference type="STRING" id="742152.A0A2H3JK81"/>
<keyword evidence="1" id="KW-0175">Coiled coil</keyword>
<dbReference type="EMBL" id="KB468124">
    <property type="protein sequence ID" value="PCH42592.1"/>
    <property type="molecule type" value="Genomic_DNA"/>
</dbReference>
<evidence type="ECO:0008006" key="4">
    <source>
        <dbReference type="Google" id="ProtNLM"/>
    </source>
</evidence>
<dbReference type="OrthoDB" id="2122982at2759"/>
<dbReference type="OMA" id="PENIAYH"/>
<dbReference type="AlphaFoldDB" id="A0A2H3JK81"/>
<evidence type="ECO:0000313" key="3">
    <source>
        <dbReference type="Proteomes" id="UP000218811"/>
    </source>
</evidence>
<evidence type="ECO:0000256" key="1">
    <source>
        <dbReference type="SAM" id="Coils"/>
    </source>
</evidence>
<name>A0A2H3JK81_WOLCO</name>
<keyword evidence="3" id="KW-1185">Reference proteome</keyword>
<sequence length="1071" mass="123943">MKMLEDVAKVHPFVHALSITVKAVCMLEVKRHSNEEKVHAMYNEMLSMLMILEPLQHIIPNSTNCNNNKPIEIHMHDLIEQAHQDIIDCANLCDVYANSGRLEKVLKVMLWESILTSYIRRFTKQREDFRFVLSAHILVRVESFGHKTDQRTDELMDVFNRRTDQILDFIKTYIPEDRRDLHDEINRRGGPVAITSDENALRELIALDINSRNNHQFRCKPTACARDITEDIKRNLRDPESALSDNMESFQRKLELQRDQIMREAEQAAHTECKRVASAFQNELPHNRLINEDLRKIWEEMHWRGSVKARHLVLALRDHYNEQAEEEKRHAKEGKFLPNPDAWALEWINVKRIQPIIEAVDDDASGYVTISKINRFTEARPQFWSLLHWIAFWAIGNTSTLYRDRIHALFGEMFKLKSSVHDANRYIVDEYLNDIWQPVTLLTSSLQSLALPENVQARFQDYIEAEEQRLWKLLQRVQYHLDDQNTLLLVTGLGRIEQYLMPLLYLLMRRDLSIMRVSQSKAIDQRELRDSVHSIWTVLSAVNSRYQDLEDTFTQQNLDPSQQFKHTFCRLYDHYHNPNVLFERGKIRDLGISPLRRNSSNASSWTESDVQLRYGHITFTQNELDFAAYDSIENHPVNEDYCSEIRALLGRWSGYLYNSTGSPLAPMVSFDIYRSDTDRLQVHASGTMYSSLIAESFALVGGFDVVSECRIGYAFAMQTTSSPPTSRSLRGYISGDGMSFAGIWVGHLGLSGSFFFSRLQPEVLVCRPLPTCFQQNRYRALWKFAIAAAHNQVTRNRLTRSSICRRRKMRRRYMELFFRTELGRPLDKDEQEELAYCRQAMYPQDARFYQSVLELKARETFQHGIVCDSCHAPICGARLVCLDCDVVEESINTINLCEDFRCAGACIAPDQRADLVSSHLPTHTVIKTRISIHSCDLVTLETRAKSTLAGVQAAIDDSEGDRPGLGVATSNRLRCNNCEEHIIKSCWTCITCDGEHTPHEQTHPLVRYHLKEMDTTSSFSQESTKLSDESFPRVSAVDARMSQMEKRIAQVDERLVRMEELLETLLSRLTL</sequence>
<organism evidence="2 3">
    <name type="scientific">Wolfiporia cocos (strain MD-104)</name>
    <name type="common">Brown rot fungus</name>
    <dbReference type="NCBI Taxonomy" id="742152"/>
    <lineage>
        <taxon>Eukaryota</taxon>
        <taxon>Fungi</taxon>
        <taxon>Dikarya</taxon>
        <taxon>Basidiomycota</taxon>
        <taxon>Agaricomycotina</taxon>
        <taxon>Agaricomycetes</taxon>
        <taxon>Polyporales</taxon>
        <taxon>Phaeolaceae</taxon>
        <taxon>Wolfiporia</taxon>
    </lineage>
</organism>
<reference evidence="2 3" key="1">
    <citation type="journal article" date="2012" name="Science">
        <title>The Paleozoic origin of enzymatic lignin decomposition reconstructed from 31 fungal genomes.</title>
        <authorList>
            <person name="Floudas D."/>
            <person name="Binder M."/>
            <person name="Riley R."/>
            <person name="Barry K."/>
            <person name="Blanchette R.A."/>
            <person name="Henrissat B."/>
            <person name="Martinez A.T."/>
            <person name="Otillar R."/>
            <person name="Spatafora J.W."/>
            <person name="Yadav J.S."/>
            <person name="Aerts A."/>
            <person name="Benoit I."/>
            <person name="Boyd A."/>
            <person name="Carlson A."/>
            <person name="Copeland A."/>
            <person name="Coutinho P.M."/>
            <person name="de Vries R.P."/>
            <person name="Ferreira P."/>
            <person name="Findley K."/>
            <person name="Foster B."/>
            <person name="Gaskell J."/>
            <person name="Glotzer D."/>
            <person name="Gorecki P."/>
            <person name="Heitman J."/>
            <person name="Hesse C."/>
            <person name="Hori C."/>
            <person name="Igarashi K."/>
            <person name="Jurgens J.A."/>
            <person name="Kallen N."/>
            <person name="Kersten P."/>
            <person name="Kohler A."/>
            <person name="Kuees U."/>
            <person name="Kumar T.K.A."/>
            <person name="Kuo A."/>
            <person name="LaButti K."/>
            <person name="Larrondo L.F."/>
            <person name="Lindquist E."/>
            <person name="Ling A."/>
            <person name="Lombard V."/>
            <person name="Lucas S."/>
            <person name="Lundell T."/>
            <person name="Martin R."/>
            <person name="McLaughlin D.J."/>
            <person name="Morgenstern I."/>
            <person name="Morin E."/>
            <person name="Murat C."/>
            <person name="Nagy L.G."/>
            <person name="Nolan M."/>
            <person name="Ohm R.A."/>
            <person name="Patyshakuliyeva A."/>
            <person name="Rokas A."/>
            <person name="Ruiz-Duenas F.J."/>
            <person name="Sabat G."/>
            <person name="Salamov A."/>
            <person name="Samejima M."/>
            <person name="Schmutz J."/>
            <person name="Slot J.C."/>
            <person name="St John F."/>
            <person name="Stenlid J."/>
            <person name="Sun H."/>
            <person name="Sun S."/>
            <person name="Syed K."/>
            <person name="Tsang A."/>
            <person name="Wiebenga A."/>
            <person name="Young D."/>
            <person name="Pisabarro A."/>
            <person name="Eastwood D.C."/>
            <person name="Martin F."/>
            <person name="Cullen D."/>
            <person name="Grigoriev I.V."/>
            <person name="Hibbett D.S."/>
        </authorList>
    </citation>
    <scope>NUCLEOTIDE SEQUENCE [LARGE SCALE GENOMIC DNA]</scope>
    <source>
        <strain evidence="2 3">MD-104</strain>
    </source>
</reference>
<protein>
    <recommendedName>
        <fullName evidence="4">EF-hand domain-containing protein</fullName>
    </recommendedName>
</protein>
<dbReference type="Proteomes" id="UP000218811">
    <property type="component" value="Unassembled WGS sequence"/>
</dbReference>
<gene>
    <name evidence="2" type="ORF">WOLCODRAFT_102387</name>
</gene>
<feature type="coiled-coil region" evidence="1">
    <location>
        <begin position="1034"/>
        <end position="1068"/>
    </location>
</feature>
<proteinExistence type="predicted"/>
<evidence type="ECO:0000313" key="2">
    <source>
        <dbReference type="EMBL" id="PCH42592.1"/>
    </source>
</evidence>